<evidence type="ECO:0000256" key="7">
    <source>
        <dbReference type="SAM" id="MobiDB-lite"/>
    </source>
</evidence>
<reference evidence="10 11" key="1">
    <citation type="submission" date="2019-11" db="EMBL/GenBank/DDBJ databases">
        <title>P. haliotis isolates from Z. marina roots.</title>
        <authorList>
            <person name="Cohen M."/>
            <person name="Jospin G."/>
            <person name="Eisen J.A."/>
            <person name="Coil D.A."/>
        </authorList>
    </citation>
    <scope>NUCLEOTIDE SEQUENCE [LARGE SCALE GENOMIC DNA]</scope>
    <source>
        <strain evidence="10 11">UCD-MCMsp1aY</strain>
    </source>
</reference>
<keyword evidence="6" id="KW-0472">Membrane</keyword>
<evidence type="ECO:0000256" key="2">
    <source>
        <dbReference type="ARBA" id="ARBA00005837"/>
    </source>
</evidence>
<evidence type="ECO:0000313" key="10">
    <source>
        <dbReference type="EMBL" id="MUH72558.1"/>
    </source>
</evidence>
<dbReference type="EMBL" id="WOCD01000003">
    <property type="protein sequence ID" value="MUH72558.1"/>
    <property type="molecule type" value="Genomic_DNA"/>
</dbReference>
<comment type="caution">
    <text evidence="10">The sequence shown here is derived from an EMBL/GenBank/DDBJ whole genome shotgun (WGS) entry which is preliminary data.</text>
</comment>
<dbReference type="Pfam" id="PF03872">
    <property type="entry name" value="RseA_N"/>
    <property type="match status" value="1"/>
</dbReference>
<keyword evidence="5" id="KW-1133">Transmembrane helix</keyword>
<evidence type="ECO:0000256" key="3">
    <source>
        <dbReference type="ARBA" id="ARBA00022475"/>
    </source>
</evidence>
<dbReference type="InterPro" id="IPR036147">
    <property type="entry name" value="Anti-sigma_E_RseA_N_sf"/>
</dbReference>
<comment type="similarity">
    <text evidence="2">Belongs to the RseA family.</text>
</comment>
<dbReference type="Gene3D" id="1.10.10.880">
    <property type="entry name" value="Anti sigma-E protein RseA, N-terminal domain"/>
    <property type="match status" value="1"/>
</dbReference>
<sequence>MEPFVIMTNQHQEPLSAMLDDELTNNELTQALDSIKDNQQSVQTFGRYALIGDVLRKEQELVSDDSFANSIQAAIADIELPMVDQLETENVASIAKHPKWYQRASQKVVQLSEHKLLKGSAQFAIAASVALVAVVGVSNMNPGQDKITSPVLNPVPLVQGLSPVSLSSDSFKEKPTANQVTQSRINALMADHNQQLRATDDKEELEKEDKKIEQ</sequence>
<evidence type="ECO:0000259" key="9">
    <source>
        <dbReference type="Pfam" id="PF03873"/>
    </source>
</evidence>
<dbReference type="SUPFAM" id="SSF89069">
    <property type="entry name" value="N-terminal, cytoplasmic domain of anti-sigmaE factor RseA"/>
    <property type="match status" value="1"/>
</dbReference>
<proteinExistence type="inferred from homology"/>
<organism evidence="10 11">
    <name type="scientific">Psychrosphaera haliotis</name>
    <dbReference type="NCBI Taxonomy" id="555083"/>
    <lineage>
        <taxon>Bacteria</taxon>
        <taxon>Pseudomonadati</taxon>
        <taxon>Pseudomonadota</taxon>
        <taxon>Gammaproteobacteria</taxon>
        <taxon>Alteromonadales</taxon>
        <taxon>Pseudoalteromonadaceae</taxon>
        <taxon>Psychrosphaera</taxon>
    </lineage>
</organism>
<feature type="region of interest" description="Disordered" evidence="7">
    <location>
        <begin position="192"/>
        <end position="214"/>
    </location>
</feature>
<feature type="domain" description="Anti sigma-E protein RseA C-terminal" evidence="9">
    <location>
        <begin position="149"/>
        <end position="197"/>
    </location>
</feature>
<dbReference type="InterPro" id="IPR005572">
    <property type="entry name" value="Anti-sigma_E_RseA_N"/>
</dbReference>
<evidence type="ECO:0008006" key="12">
    <source>
        <dbReference type="Google" id="ProtNLM"/>
    </source>
</evidence>
<dbReference type="PANTHER" id="PTHR38104">
    <property type="match status" value="1"/>
</dbReference>
<dbReference type="Pfam" id="PF03873">
    <property type="entry name" value="RseA_C"/>
    <property type="match status" value="1"/>
</dbReference>
<dbReference type="Proteomes" id="UP000439994">
    <property type="component" value="Unassembled WGS sequence"/>
</dbReference>
<keyword evidence="3" id="KW-1003">Cell membrane</keyword>
<evidence type="ECO:0000259" key="8">
    <source>
        <dbReference type="Pfam" id="PF03872"/>
    </source>
</evidence>
<dbReference type="AlphaFoldDB" id="A0A6N8F8I1"/>
<evidence type="ECO:0000256" key="6">
    <source>
        <dbReference type="ARBA" id="ARBA00023136"/>
    </source>
</evidence>
<feature type="compositionally biased region" description="Basic and acidic residues" evidence="7">
    <location>
        <begin position="198"/>
        <end position="214"/>
    </location>
</feature>
<dbReference type="OrthoDB" id="6194196at2"/>
<evidence type="ECO:0000313" key="11">
    <source>
        <dbReference type="Proteomes" id="UP000439994"/>
    </source>
</evidence>
<keyword evidence="4" id="KW-0812">Transmembrane</keyword>
<dbReference type="InterPro" id="IPR005573">
    <property type="entry name" value="Anti-sigma_E_RseA_C"/>
</dbReference>
<evidence type="ECO:0000256" key="5">
    <source>
        <dbReference type="ARBA" id="ARBA00022989"/>
    </source>
</evidence>
<keyword evidence="11" id="KW-1185">Reference proteome</keyword>
<dbReference type="InterPro" id="IPR052383">
    <property type="entry name" value="Anti-sigma-E_RseA-like"/>
</dbReference>
<dbReference type="GO" id="GO:0016989">
    <property type="term" value="F:sigma factor antagonist activity"/>
    <property type="evidence" value="ECO:0007669"/>
    <property type="project" value="InterPro"/>
</dbReference>
<dbReference type="GO" id="GO:0005886">
    <property type="term" value="C:plasma membrane"/>
    <property type="evidence" value="ECO:0007669"/>
    <property type="project" value="UniProtKB-SubCell"/>
</dbReference>
<feature type="domain" description="Anti sigma-E protein RseA N-terminal" evidence="8">
    <location>
        <begin position="12"/>
        <end position="80"/>
    </location>
</feature>
<gene>
    <name evidence="10" type="ORF">GNP35_08670</name>
</gene>
<dbReference type="PANTHER" id="PTHR38104:SF1">
    <property type="entry name" value="ANTI-SIGMA-E FACTOR RSEA"/>
    <property type="match status" value="1"/>
</dbReference>
<accession>A0A6N8F8I1</accession>
<dbReference type="CDD" id="cd16328">
    <property type="entry name" value="RseA_N"/>
    <property type="match status" value="1"/>
</dbReference>
<comment type="subcellular location">
    <subcellularLocation>
        <location evidence="1">Cell membrane</location>
        <topology evidence="1">Single-pass membrane protein</topology>
    </subcellularLocation>
</comment>
<evidence type="ECO:0000256" key="1">
    <source>
        <dbReference type="ARBA" id="ARBA00004162"/>
    </source>
</evidence>
<protein>
    <recommendedName>
        <fullName evidence="12">Anti-sigma-E factor RseA</fullName>
    </recommendedName>
</protein>
<evidence type="ECO:0000256" key="4">
    <source>
        <dbReference type="ARBA" id="ARBA00022692"/>
    </source>
</evidence>
<name>A0A6N8F8I1_9GAMM</name>